<keyword evidence="4" id="KW-0547">Nucleotide-binding</keyword>
<dbReference type="STRING" id="1385369.N825_26750"/>
<keyword evidence="10" id="KW-1185">Reference proteome</keyword>
<dbReference type="PANTHER" id="PTHR43875">
    <property type="entry name" value="MALTODEXTRIN IMPORT ATP-BINDING PROTEIN MSMX"/>
    <property type="match status" value="1"/>
</dbReference>
<keyword evidence="2" id="KW-0813">Transport</keyword>
<evidence type="ECO:0000256" key="7">
    <source>
        <dbReference type="ARBA" id="ARBA00023136"/>
    </source>
</evidence>
<organism evidence="9 10">
    <name type="scientific">Skermanella stibiiresistens SB22</name>
    <dbReference type="NCBI Taxonomy" id="1385369"/>
    <lineage>
        <taxon>Bacteria</taxon>
        <taxon>Pseudomonadati</taxon>
        <taxon>Pseudomonadota</taxon>
        <taxon>Alphaproteobacteria</taxon>
        <taxon>Rhodospirillales</taxon>
        <taxon>Azospirillaceae</taxon>
        <taxon>Skermanella</taxon>
    </lineage>
</organism>
<accession>W9GVG2</accession>
<dbReference type="InterPro" id="IPR003593">
    <property type="entry name" value="AAA+_ATPase"/>
</dbReference>
<feature type="domain" description="ABC transporter" evidence="8">
    <location>
        <begin position="1"/>
        <end position="233"/>
    </location>
</feature>
<dbReference type="InterPro" id="IPR012340">
    <property type="entry name" value="NA-bd_OB-fold"/>
</dbReference>
<dbReference type="AlphaFoldDB" id="W9GVG2"/>
<reference evidence="9 10" key="1">
    <citation type="submission" date="2013-08" db="EMBL/GenBank/DDBJ databases">
        <title>The genome sequence of Skermanella stibiiresistens.</title>
        <authorList>
            <person name="Zhu W."/>
            <person name="Wang G."/>
        </authorList>
    </citation>
    <scope>NUCLEOTIDE SEQUENCE [LARGE SCALE GENOMIC DNA]</scope>
    <source>
        <strain evidence="9 10">SB22</strain>
    </source>
</reference>
<dbReference type="GO" id="GO:0015408">
    <property type="term" value="F:ABC-type ferric iron transporter activity"/>
    <property type="evidence" value="ECO:0007669"/>
    <property type="project" value="InterPro"/>
</dbReference>
<dbReference type="EMBL" id="AVFL01000043">
    <property type="protein sequence ID" value="EWY36437.1"/>
    <property type="molecule type" value="Genomic_DNA"/>
</dbReference>
<dbReference type="PANTHER" id="PTHR43875:SF15">
    <property type="entry name" value="TREHALOSE IMPORT ATP-BINDING PROTEIN SUGC"/>
    <property type="match status" value="1"/>
</dbReference>
<dbReference type="SMART" id="SM00382">
    <property type="entry name" value="AAA"/>
    <property type="match status" value="1"/>
</dbReference>
<dbReference type="GO" id="GO:0055052">
    <property type="term" value="C:ATP-binding cassette (ABC) transporter complex, substrate-binding subunit-containing"/>
    <property type="evidence" value="ECO:0007669"/>
    <property type="project" value="TreeGrafter"/>
</dbReference>
<dbReference type="Proteomes" id="UP000019486">
    <property type="component" value="Unassembled WGS sequence"/>
</dbReference>
<dbReference type="Pfam" id="PF00005">
    <property type="entry name" value="ABC_tran"/>
    <property type="match status" value="1"/>
</dbReference>
<dbReference type="SUPFAM" id="SSF52540">
    <property type="entry name" value="P-loop containing nucleoside triphosphate hydrolases"/>
    <property type="match status" value="1"/>
</dbReference>
<evidence type="ECO:0000256" key="1">
    <source>
        <dbReference type="ARBA" id="ARBA00005417"/>
    </source>
</evidence>
<dbReference type="PATRIC" id="fig|1385369.3.peg.6517"/>
<evidence type="ECO:0000313" key="10">
    <source>
        <dbReference type="Proteomes" id="UP000019486"/>
    </source>
</evidence>
<name>W9GVG2_9PROT</name>
<proteinExistence type="inferred from homology"/>
<dbReference type="Pfam" id="PF17912">
    <property type="entry name" value="OB_MalK"/>
    <property type="match status" value="1"/>
</dbReference>
<dbReference type="InterPro" id="IPR047641">
    <property type="entry name" value="ABC_transpr_MalK/UgpC-like"/>
</dbReference>
<keyword evidence="5 9" id="KW-0067">ATP-binding</keyword>
<dbReference type="CDD" id="cd03259">
    <property type="entry name" value="ABC_Carb_Solutes_like"/>
    <property type="match status" value="1"/>
</dbReference>
<dbReference type="Gene3D" id="2.40.50.140">
    <property type="entry name" value="Nucleic acid-binding proteins"/>
    <property type="match status" value="1"/>
</dbReference>
<evidence type="ECO:0000313" key="9">
    <source>
        <dbReference type="EMBL" id="EWY36437.1"/>
    </source>
</evidence>
<dbReference type="InterPro" id="IPR003439">
    <property type="entry name" value="ABC_transporter-like_ATP-bd"/>
</dbReference>
<dbReference type="InterPro" id="IPR027417">
    <property type="entry name" value="P-loop_NTPase"/>
</dbReference>
<gene>
    <name evidence="9" type="ORF">N825_26750</name>
</gene>
<dbReference type="PROSITE" id="PS50893">
    <property type="entry name" value="ABC_TRANSPORTER_2"/>
    <property type="match status" value="1"/>
</dbReference>
<comment type="similarity">
    <text evidence="1">Belongs to the ABC transporter superfamily.</text>
</comment>
<keyword evidence="3" id="KW-1003">Cell membrane</keyword>
<dbReference type="InterPro" id="IPR017871">
    <property type="entry name" value="ABC_transporter-like_CS"/>
</dbReference>
<dbReference type="InterPro" id="IPR015853">
    <property type="entry name" value="ABC_transpr_FbpC"/>
</dbReference>
<evidence type="ECO:0000256" key="3">
    <source>
        <dbReference type="ARBA" id="ARBA00022475"/>
    </source>
</evidence>
<keyword evidence="6" id="KW-1278">Translocase</keyword>
<evidence type="ECO:0000256" key="2">
    <source>
        <dbReference type="ARBA" id="ARBA00022448"/>
    </source>
</evidence>
<dbReference type="InterPro" id="IPR008995">
    <property type="entry name" value="Mo/tungstate-bd_C_term_dom"/>
</dbReference>
<dbReference type="GO" id="GO:0016887">
    <property type="term" value="F:ATP hydrolysis activity"/>
    <property type="evidence" value="ECO:0007669"/>
    <property type="project" value="InterPro"/>
</dbReference>
<evidence type="ECO:0000256" key="4">
    <source>
        <dbReference type="ARBA" id="ARBA00022741"/>
    </source>
</evidence>
<dbReference type="PROSITE" id="PS00211">
    <property type="entry name" value="ABC_TRANSPORTER_1"/>
    <property type="match status" value="1"/>
</dbReference>
<keyword evidence="7" id="KW-0472">Membrane</keyword>
<sequence>MSLAGITKSFGAIKALDDVTLAVEPGEILAVTGPSGAGKSTLCRIIAGLERQDQGVGRFGAEEFTHLAPGRRRVALMFESYALYPHMSVRENVLSPLRAPGGPDRQLDHDGTVMEMLKLLEIDQLADRSPSALSGGQKQRVALARALVQDPRILLLDEPISHLDAKLRHKLRGEIRRRLMRRSTPSIWFTPDGLEALSVGDRVAVIDEGRIEQIGTPEDIWLRPATVGVARLIGDPPMNLIKGHVEVKDGRFLFIRRGMTLPLPPHLVPVARHKVEGRVTLGLRADGVSVVAPGTEGTIPGEIYSHEPFGKHDIVTFSIAGEVRVKIKTRDQSSFRIGDAAALLCPAEGMALFDTETGKALALP</sequence>
<dbReference type="InterPro" id="IPR040582">
    <property type="entry name" value="OB_MalK-like"/>
</dbReference>
<dbReference type="Gene3D" id="3.40.50.300">
    <property type="entry name" value="P-loop containing nucleotide triphosphate hydrolases"/>
    <property type="match status" value="1"/>
</dbReference>
<evidence type="ECO:0000256" key="5">
    <source>
        <dbReference type="ARBA" id="ARBA00022840"/>
    </source>
</evidence>
<protein>
    <submittedName>
        <fullName evidence="9">Sugar ABC transporter ATP-binding protein</fullName>
    </submittedName>
</protein>
<dbReference type="GO" id="GO:0005524">
    <property type="term" value="F:ATP binding"/>
    <property type="evidence" value="ECO:0007669"/>
    <property type="project" value="UniProtKB-KW"/>
</dbReference>
<dbReference type="Gene3D" id="2.40.50.100">
    <property type="match status" value="1"/>
</dbReference>
<evidence type="ECO:0000259" key="8">
    <source>
        <dbReference type="PROSITE" id="PS50893"/>
    </source>
</evidence>
<dbReference type="SUPFAM" id="SSF50331">
    <property type="entry name" value="MOP-like"/>
    <property type="match status" value="1"/>
</dbReference>
<evidence type="ECO:0000256" key="6">
    <source>
        <dbReference type="ARBA" id="ARBA00022967"/>
    </source>
</evidence>
<comment type="caution">
    <text evidence="9">The sequence shown here is derived from an EMBL/GenBank/DDBJ whole genome shotgun (WGS) entry which is preliminary data.</text>
</comment>